<dbReference type="Gene3D" id="3.40.50.510">
    <property type="entry name" value="Phosphotransferase system, mannose-type IIA component"/>
    <property type="match status" value="1"/>
</dbReference>
<gene>
    <name evidence="9" type="ORF">HMPREF9452_00782</name>
</gene>
<feature type="domain" description="PTS EIIA type-4" evidence="8">
    <location>
        <begin position="4"/>
        <end position="131"/>
    </location>
</feature>
<dbReference type="GO" id="GO:0009401">
    <property type="term" value="P:phosphoenolpyruvate-dependent sugar phosphotransferase system"/>
    <property type="evidence" value="ECO:0007669"/>
    <property type="project" value="UniProtKB-KW"/>
</dbReference>
<accession>G1WH61</accession>
<dbReference type="GO" id="GO:0016020">
    <property type="term" value="C:membrane"/>
    <property type="evidence" value="ECO:0007669"/>
    <property type="project" value="InterPro"/>
</dbReference>
<dbReference type="PROSITE" id="PS51096">
    <property type="entry name" value="PTS_EIIA_TYPE_4"/>
    <property type="match status" value="1"/>
</dbReference>
<evidence type="ECO:0000313" key="9">
    <source>
        <dbReference type="EMBL" id="EGX67080.1"/>
    </source>
</evidence>
<keyword evidence="4" id="KW-0762">Sugar transport</keyword>
<dbReference type="InterPro" id="IPR051471">
    <property type="entry name" value="Bacterial_PTS_sugar_comp"/>
</dbReference>
<dbReference type="HOGENOM" id="CLU_123235_4_1_11"/>
<evidence type="ECO:0000256" key="4">
    <source>
        <dbReference type="ARBA" id="ARBA00022597"/>
    </source>
</evidence>
<evidence type="ECO:0000256" key="6">
    <source>
        <dbReference type="ARBA" id="ARBA00022683"/>
    </source>
</evidence>
<sequence>MDKKTEIVILTHGGWGTKLVESLKMVFGEITCVHEIPLLPQYTFAEYYQMVEEYLADLSNESVVLTDIFGGTTSNVAAKIGHASGMRVISGLSAPLLLEACSQLQYQGALDADKLLEVGRGAAKDVVKEILSNMGK</sequence>
<keyword evidence="2" id="KW-0813">Transport</keyword>
<keyword evidence="10" id="KW-1185">Reference proteome</keyword>
<dbReference type="GO" id="GO:0005737">
    <property type="term" value="C:cytoplasm"/>
    <property type="evidence" value="ECO:0007669"/>
    <property type="project" value="UniProtKB-SubCell"/>
</dbReference>
<dbReference type="CDD" id="cd00006">
    <property type="entry name" value="PTS_IIA_man"/>
    <property type="match status" value="1"/>
</dbReference>
<evidence type="ECO:0000313" key="10">
    <source>
        <dbReference type="Proteomes" id="UP000004830"/>
    </source>
</evidence>
<protein>
    <recommendedName>
        <fullName evidence="8">PTS EIIA type-4 domain-containing protein</fullName>
    </recommendedName>
</protein>
<dbReference type="GeneID" id="62758539"/>
<organism evidence="9 10">
    <name type="scientific">Collinsella tanakaei YIT 12063</name>
    <dbReference type="NCBI Taxonomy" id="742742"/>
    <lineage>
        <taxon>Bacteria</taxon>
        <taxon>Bacillati</taxon>
        <taxon>Actinomycetota</taxon>
        <taxon>Coriobacteriia</taxon>
        <taxon>Coriobacteriales</taxon>
        <taxon>Coriobacteriaceae</taxon>
        <taxon>Collinsella</taxon>
    </lineage>
</organism>
<proteinExistence type="predicted"/>
<dbReference type="OrthoDB" id="3183705at2"/>
<dbReference type="PANTHER" id="PTHR33799:SF1">
    <property type="entry name" value="PTS SYSTEM MANNOSE-SPECIFIC EIIAB COMPONENT-RELATED"/>
    <property type="match status" value="1"/>
</dbReference>
<keyword evidence="3" id="KW-0963">Cytoplasm</keyword>
<reference evidence="9 10" key="1">
    <citation type="submission" date="2011-06" db="EMBL/GenBank/DDBJ databases">
        <title>The Genome Sequence of Collinsella tanakaei YIT 12063.</title>
        <authorList>
            <consortium name="The Broad Institute Genome Sequencing Platform"/>
            <person name="Earl A."/>
            <person name="Ward D."/>
            <person name="Feldgarden M."/>
            <person name="Gevers D."/>
            <person name="Morotomi M."/>
            <person name="Young S.K."/>
            <person name="Zeng Q."/>
            <person name="Gargeya S."/>
            <person name="Fitzgerald M."/>
            <person name="Haas B."/>
            <person name="Abouelleil A."/>
            <person name="Alvarado L."/>
            <person name="Arachchi H.M."/>
            <person name="Berlin A."/>
            <person name="Brown A."/>
            <person name="Chapman S.B."/>
            <person name="Chen Z."/>
            <person name="Dunbar C."/>
            <person name="Freedman E."/>
            <person name="Gearin G."/>
            <person name="Gellesch M."/>
            <person name="Goldberg J."/>
            <person name="Griggs A."/>
            <person name="Gujja S."/>
            <person name="Heiman D."/>
            <person name="Howarth C."/>
            <person name="Larson L."/>
            <person name="Lui A."/>
            <person name="MacDonald P.J.P."/>
            <person name="Mehta T."/>
            <person name="Montmayeur A."/>
            <person name="Murphy C."/>
            <person name="Neiman D."/>
            <person name="Pearson M."/>
            <person name="Priest M."/>
            <person name="Roberts A."/>
            <person name="Saif S."/>
            <person name="Shea T."/>
            <person name="Shenoy N."/>
            <person name="Sisk P."/>
            <person name="Stolte C."/>
            <person name="Sykes S."/>
            <person name="Wortman J."/>
            <person name="Nusbaum C."/>
            <person name="Birren B."/>
        </authorList>
    </citation>
    <scope>NUCLEOTIDE SEQUENCE [LARGE SCALE GENOMIC DNA]</scope>
    <source>
        <strain evidence="9 10">YIT 12063</strain>
    </source>
</reference>
<dbReference type="Pfam" id="PF03610">
    <property type="entry name" value="EIIA-man"/>
    <property type="match status" value="1"/>
</dbReference>
<evidence type="ECO:0000256" key="3">
    <source>
        <dbReference type="ARBA" id="ARBA00022490"/>
    </source>
</evidence>
<evidence type="ECO:0000256" key="2">
    <source>
        <dbReference type="ARBA" id="ARBA00022448"/>
    </source>
</evidence>
<dbReference type="STRING" id="742742.HMPREF9452_00782"/>
<dbReference type="PATRIC" id="fig|742742.3.peg.756"/>
<dbReference type="InterPro" id="IPR004701">
    <property type="entry name" value="PTS_EIIA_man-typ"/>
</dbReference>
<keyword evidence="5" id="KW-0808">Transferase</keyword>
<evidence type="ECO:0000256" key="5">
    <source>
        <dbReference type="ARBA" id="ARBA00022679"/>
    </source>
</evidence>
<evidence type="ECO:0000259" key="8">
    <source>
        <dbReference type="PROSITE" id="PS51096"/>
    </source>
</evidence>
<keyword evidence="6" id="KW-0598">Phosphotransferase system</keyword>
<dbReference type="EMBL" id="ADLS01000009">
    <property type="protein sequence ID" value="EGX67080.1"/>
    <property type="molecule type" value="Genomic_DNA"/>
</dbReference>
<keyword evidence="7" id="KW-0418">Kinase</keyword>
<dbReference type="GO" id="GO:0016301">
    <property type="term" value="F:kinase activity"/>
    <property type="evidence" value="ECO:0007669"/>
    <property type="project" value="UniProtKB-KW"/>
</dbReference>
<evidence type="ECO:0000256" key="7">
    <source>
        <dbReference type="ARBA" id="ARBA00022777"/>
    </source>
</evidence>
<dbReference type="InterPro" id="IPR033887">
    <property type="entry name" value="PTS_IIA_man"/>
</dbReference>
<dbReference type="AlphaFoldDB" id="G1WH61"/>
<dbReference type="SUPFAM" id="SSF53062">
    <property type="entry name" value="PTS system fructose IIA component-like"/>
    <property type="match status" value="1"/>
</dbReference>
<name>G1WH61_9ACTN</name>
<dbReference type="PANTHER" id="PTHR33799">
    <property type="entry name" value="PTS PERMEASE-RELATED-RELATED"/>
    <property type="match status" value="1"/>
</dbReference>
<dbReference type="eggNOG" id="COG2893">
    <property type="taxonomic scope" value="Bacteria"/>
</dbReference>
<dbReference type="Proteomes" id="UP000004830">
    <property type="component" value="Unassembled WGS sequence"/>
</dbReference>
<dbReference type="InterPro" id="IPR036662">
    <property type="entry name" value="PTS_EIIA_man-typ_sf"/>
</dbReference>
<comment type="subcellular location">
    <subcellularLocation>
        <location evidence="1">Cytoplasm</location>
    </subcellularLocation>
</comment>
<evidence type="ECO:0000256" key="1">
    <source>
        <dbReference type="ARBA" id="ARBA00004496"/>
    </source>
</evidence>
<comment type="caution">
    <text evidence="9">The sequence shown here is derived from an EMBL/GenBank/DDBJ whole genome shotgun (WGS) entry which is preliminary data.</text>
</comment>
<dbReference type="RefSeq" id="WP_009140817.1">
    <property type="nucleotide sequence ID" value="NZ_JH126468.1"/>
</dbReference>